<evidence type="ECO:0000313" key="11">
    <source>
        <dbReference type="Proteomes" id="UP000822688"/>
    </source>
</evidence>
<keyword evidence="5" id="KW-0472">Membrane</keyword>
<feature type="coiled-coil region" evidence="6">
    <location>
        <begin position="815"/>
        <end position="860"/>
    </location>
</feature>
<proteinExistence type="predicted"/>
<evidence type="ECO:0000259" key="8">
    <source>
        <dbReference type="PROSITE" id="PS50004"/>
    </source>
</evidence>
<dbReference type="PANTHER" id="PTHR47264">
    <property type="entry name" value="OS01G0128800 PROTEIN"/>
    <property type="match status" value="1"/>
</dbReference>
<keyword evidence="3" id="KW-0445">Lipid transport</keyword>
<evidence type="ECO:0000313" key="10">
    <source>
        <dbReference type="EMBL" id="KAG0559848.1"/>
    </source>
</evidence>
<feature type="compositionally biased region" description="Low complexity" evidence="7">
    <location>
        <begin position="329"/>
        <end position="356"/>
    </location>
</feature>
<dbReference type="InterPro" id="IPR000008">
    <property type="entry name" value="C2_dom"/>
</dbReference>
<feature type="domain" description="C2" evidence="8">
    <location>
        <begin position="632"/>
        <end position="750"/>
    </location>
</feature>
<feature type="domain" description="SMP-LTD" evidence="9">
    <location>
        <begin position="99"/>
        <end position="285"/>
    </location>
</feature>
<dbReference type="SMART" id="SM00239">
    <property type="entry name" value="C2"/>
    <property type="match status" value="3"/>
</dbReference>
<evidence type="ECO:0000259" key="9">
    <source>
        <dbReference type="PROSITE" id="PS51847"/>
    </source>
</evidence>
<dbReference type="AlphaFoldDB" id="A0A8T0GQ70"/>
<evidence type="ECO:0000256" key="6">
    <source>
        <dbReference type="SAM" id="Coils"/>
    </source>
</evidence>
<feature type="domain" description="C2" evidence="8">
    <location>
        <begin position="276"/>
        <end position="438"/>
    </location>
</feature>
<dbReference type="Gene3D" id="2.60.40.150">
    <property type="entry name" value="C2 domain"/>
    <property type="match status" value="3"/>
</dbReference>
<feature type="compositionally biased region" description="Polar residues" evidence="7">
    <location>
        <begin position="770"/>
        <end position="800"/>
    </location>
</feature>
<dbReference type="CDD" id="cd21669">
    <property type="entry name" value="SMP_SF"/>
    <property type="match status" value="1"/>
</dbReference>
<evidence type="ECO:0000256" key="3">
    <source>
        <dbReference type="ARBA" id="ARBA00023055"/>
    </source>
</evidence>
<dbReference type="PRINTS" id="PR00360">
    <property type="entry name" value="C2DOMAIN"/>
</dbReference>
<dbReference type="PROSITE" id="PS51847">
    <property type="entry name" value="SMP"/>
    <property type="match status" value="1"/>
</dbReference>
<dbReference type="SUPFAM" id="SSF49562">
    <property type="entry name" value="C2 domain (Calcium/lipid-binding domain, CaLB)"/>
    <property type="match status" value="3"/>
</dbReference>
<dbReference type="PROSITE" id="PS50004">
    <property type="entry name" value="C2"/>
    <property type="match status" value="3"/>
</dbReference>
<evidence type="ECO:0000256" key="1">
    <source>
        <dbReference type="ARBA" id="ARBA00004370"/>
    </source>
</evidence>
<dbReference type="PANTHER" id="PTHR47264:SF3">
    <property type="entry name" value="SYNAPTOTAGMIN-5 ISOFORM X1"/>
    <property type="match status" value="1"/>
</dbReference>
<evidence type="ECO:0000256" key="4">
    <source>
        <dbReference type="ARBA" id="ARBA00023121"/>
    </source>
</evidence>
<dbReference type="GO" id="GO:0008289">
    <property type="term" value="F:lipid binding"/>
    <property type="evidence" value="ECO:0007669"/>
    <property type="project" value="UniProtKB-KW"/>
</dbReference>
<dbReference type="InterPro" id="IPR031468">
    <property type="entry name" value="SMP_LBD"/>
</dbReference>
<evidence type="ECO:0000256" key="5">
    <source>
        <dbReference type="ARBA" id="ARBA00023136"/>
    </source>
</evidence>
<feature type="domain" description="C2" evidence="8">
    <location>
        <begin position="498"/>
        <end position="613"/>
    </location>
</feature>
<reference evidence="10" key="1">
    <citation type="submission" date="2020-06" db="EMBL/GenBank/DDBJ databases">
        <title>WGS assembly of Ceratodon purpureus strain R40.</title>
        <authorList>
            <person name="Carey S.B."/>
            <person name="Jenkins J."/>
            <person name="Shu S."/>
            <person name="Lovell J.T."/>
            <person name="Sreedasyam A."/>
            <person name="Maumus F."/>
            <person name="Tiley G.P."/>
            <person name="Fernandez-Pozo N."/>
            <person name="Barry K."/>
            <person name="Chen C."/>
            <person name="Wang M."/>
            <person name="Lipzen A."/>
            <person name="Daum C."/>
            <person name="Saski C.A."/>
            <person name="Payton A.C."/>
            <person name="Mcbreen J.C."/>
            <person name="Conrad R.E."/>
            <person name="Kollar L.M."/>
            <person name="Olsson S."/>
            <person name="Huttunen S."/>
            <person name="Landis J.B."/>
            <person name="Wickett N.J."/>
            <person name="Johnson M.G."/>
            <person name="Rensing S.A."/>
            <person name="Grimwood J."/>
            <person name="Schmutz J."/>
            <person name="Mcdaniel S.F."/>
        </authorList>
    </citation>
    <scope>NUCLEOTIDE SEQUENCE</scope>
    <source>
        <strain evidence="10">R40</strain>
    </source>
</reference>
<feature type="region of interest" description="Disordered" evidence="7">
    <location>
        <begin position="328"/>
        <end position="358"/>
    </location>
</feature>
<keyword evidence="11" id="KW-1185">Reference proteome</keyword>
<sequence>MSSNCVIMPREKLVDGFTKEAKEVWDHLLEEKPVLPYLIPVFLLAWILERWIISFSNWVPVFVTVWASLQYGKYRRERAMEDLNNRWRRHILCSQPSTPIEPCEWLNKMLMNVWPNFMEPKLVRRLLTSVQRRLKEKRPRPILSMEVQEFNLGTTPPMFGLQGSYWSMEGKQPVLNMGFEWDTNEMSVLIAAQLAGPLRGNTARIVINSIHVKGDLRLLPILDGQAVLYSFVNTPEVRIGLAFGTGSQSTPQMELPMFSSWLEKLFIETLNRTMVEPRRRCFSLPAVDLKKKAVGGIFSVTIVSARDLAKLDHRESRYYSNEKLANADASGHANSNGSSGSSGSSHGSHGSSGSGNRKPERFVEIQCEDLTRKTGMQSGAYPHVWNETYDMVLHDNVGTVHVNVYEKPRQNSVKYDFLGSCEIKVKYVDDDSTIFWAVGPEQSVLASRVEHCGKEIELTIPLEGVLSGEVTLKLILKEWQFSDGSKAVANYTPSNVIHMQQAALGTQPSISPYTGRKLRISAIEGRNLAPMDRTGKSDPYLKLFYGKLIRKTKTVNQDLNPTWNQDFIFQEVGGGEYLKIKCYDADRFGDENLGSARVNLQGLEESTPKDVWVPLEKIKQGEIHLRIEVVASELSPIPSQNGNDSGTHSIGDGCTVEIVLVEARDLVAADWGGTSDPYVSVRYGQTKKRTKVVYKTLTPSWNQTLEFPDDGSPLVLHVKDYNTILPTSSIGHCDVEYERLPPNQTLDQWLPLRGVNKGEIHIQLTRRQPETQPKANSSEEQQQPKLVPTPTGTSKLQRNTGKVRSLIRKAMALAEEDDTEDIRQMLEELESAEDERELSISQLQRDRDLLVAKVRELEQAMGGFL</sequence>
<dbReference type="InterPro" id="IPR035892">
    <property type="entry name" value="C2_domain_sf"/>
</dbReference>
<accession>A0A8T0GQ70</accession>
<dbReference type="CDD" id="cd00030">
    <property type="entry name" value="C2"/>
    <property type="match status" value="1"/>
</dbReference>
<name>A0A8T0GQ70_CERPU</name>
<evidence type="ECO:0000256" key="7">
    <source>
        <dbReference type="SAM" id="MobiDB-lite"/>
    </source>
</evidence>
<gene>
    <name evidence="10" type="ORF">KC19_10G133800</name>
</gene>
<feature type="region of interest" description="Disordered" evidence="7">
    <location>
        <begin position="765"/>
        <end position="800"/>
    </location>
</feature>
<dbReference type="Pfam" id="PF00168">
    <property type="entry name" value="C2"/>
    <property type="match status" value="3"/>
</dbReference>
<organism evidence="10 11">
    <name type="scientific">Ceratodon purpureus</name>
    <name type="common">Fire moss</name>
    <name type="synonym">Dicranum purpureum</name>
    <dbReference type="NCBI Taxonomy" id="3225"/>
    <lineage>
        <taxon>Eukaryota</taxon>
        <taxon>Viridiplantae</taxon>
        <taxon>Streptophyta</taxon>
        <taxon>Embryophyta</taxon>
        <taxon>Bryophyta</taxon>
        <taxon>Bryophytina</taxon>
        <taxon>Bryopsida</taxon>
        <taxon>Dicranidae</taxon>
        <taxon>Pseudoditrichales</taxon>
        <taxon>Ditrichaceae</taxon>
        <taxon>Ceratodon</taxon>
    </lineage>
</organism>
<dbReference type="GO" id="GO:0006869">
    <property type="term" value="P:lipid transport"/>
    <property type="evidence" value="ECO:0007669"/>
    <property type="project" value="UniProtKB-KW"/>
</dbReference>
<keyword evidence="4" id="KW-0446">Lipid-binding</keyword>
<evidence type="ECO:0008006" key="12">
    <source>
        <dbReference type="Google" id="ProtNLM"/>
    </source>
</evidence>
<evidence type="ECO:0000256" key="2">
    <source>
        <dbReference type="ARBA" id="ARBA00022448"/>
    </source>
</evidence>
<keyword evidence="2" id="KW-0813">Transport</keyword>
<protein>
    <recommendedName>
        <fullName evidence="12">Plant synaptotagmin</fullName>
    </recommendedName>
</protein>
<comment type="caution">
    <text evidence="10">The sequence shown here is derived from an EMBL/GenBank/DDBJ whole genome shotgun (WGS) entry which is preliminary data.</text>
</comment>
<dbReference type="Proteomes" id="UP000822688">
    <property type="component" value="Chromosome 10"/>
</dbReference>
<keyword evidence="6" id="KW-0175">Coiled coil</keyword>
<dbReference type="EMBL" id="CM026431">
    <property type="protein sequence ID" value="KAG0559848.1"/>
    <property type="molecule type" value="Genomic_DNA"/>
</dbReference>
<comment type="subcellular location">
    <subcellularLocation>
        <location evidence="1">Membrane</location>
    </subcellularLocation>
</comment>
<dbReference type="GO" id="GO:0016020">
    <property type="term" value="C:membrane"/>
    <property type="evidence" value="ECO:0007669"/>
    <property type="project" value="UniProtKB-SubCell"/>
</dbReference>